<feature type="transmembrane region" description="Helical" evidence="1">
    <location>
        <begin position="212"/>
        <end position="237"/>
    </location>
</feature>
<keyword evidence="1" id="KW-0472">Membrane</keyword>
<dbReference type="EMBL" id="CP054038">
    <property type="protein sequence ID" value="QKJ20147.1"/>
    <property type="molecule type" value="Genomic_DNA"/>
</dbReference>
<dbReference type="Pfam" id="PF14329">
    <property type="entry name" value="DUF4386"/>
    <property type="match status" value="1"/>
</dbReference>
<dbReference type="AlphaFoldDB" id="A0A7D4UK05"/>
<sequence length="256" mass="26219">MNTRLTALAAAAASTPDDTRPARAALWAGGGYAAIFVCAMFGNFAVVQPVLGAGDADAMVTAIAGDPGLYRLAVLAFALIFVVDVIVAWALHVVLSGTGRMRSLLAAWLRLTYTVLLGAGVAFLHLAGQLATGGTAVDAAAAAPLVVVLLEAFDITWIIGLLAFGGHLMVVGTILLRSRIAARPLGIGLIVAGAAYAVDTVAHLIASDYAGIADVMLLIVAIPSIASELGLTVWLFVAARRLRVAAHASEQVATRV</sequence>
<protein>
    <submittedName>
        <fullName evidence="2">DUF4386 domain-containing protein</fullName>
    </submittedName>
</protein>
<reference evidence="2 3" key="1">
    <citation type="submission" date="2020-05" db="EMBL/GenBank/DDBJ databases">
        <title>Strain PA2F3 complete genome.</title>
        <authorList>
            <person name="Kim Y.-S."/>
            <person name="Kim S.-J."/>
            <person name="Jung H.-k."/>
            <person name="Kim S.-E."/>
            <person name="Kim K.-H."/>
        </authorList>
    </citation>
    <scope>NUCLEOTIDE SEQUENCE [LARGE SCALE GENOMIC DNA]</scope>
    <source>
        <strain evidence="2 3">PA2F3</strain>
    </source>
</reference>
<feature type="transmembrane region" description="Helical" evidence="1">
    <location>
        <begin position="185"/>
        <end position="206"/>
    </location>
</feature>
<proteinExistence type="predicted"/>
<feature type="transmembrane region" description="Helical" evidence="1">
    <location>
        <begin position="68"/>
        <end position="91"/>
    </location>
</feature>
<feature type="transmembrane region" description="Helical" evidence="1">
    <location>
        <begin position="103"/>
        <end position="123"/>
    </location>
</feature>
<gene>
    <name evidence="2" type="ORF">HQM25_12785</name>
</gene>
<dbReference type="RefSeq" id="WP_172990583.1">
    <property type="nucleotide sequence ID" value="NZ_CP054038.1"/>
</dbReference>
<feature type="transmembrane region" description="Helical" evidence="1">
    <location>
        <begin position="26"/>
        <end position="47"/>
    </location>
</feature>
<evidence type="ECO:0000313" key="3">
    <source>
        <dbReference type="Proteomes" id="UP000502498"/>
    </source>
</evidence>
<name>A0A7D4UK05_9MICO</name>
<organism evidence="2 3">
    <name type="scientific">Microbacterium hominis</name>
    <dbReference type="NCBI Taxonomy" id="162426"/>
    <lineage>
        <taxon>Bacteria</taxon>
        <taxon>Bacillati</taxon>
        <taxon>Actinomycetota</taxon>
        <taxon>Actinomycetes</taxon>
        <taxon>Micrococcales</taxon>
        <taxon>Microbacteriaceae</taxon>
        <taxon>Microbacterium</taxon>
    </lineage>
</organism>
<evidence type="ECO:0000256" key="1">
    <source>
        <dbReference type="SAM" id="Phobius"/>
    </source>
</evidence>
<keyword evidence="1" id="KW-0812">Transmembrane</keyword>
<feature type="transmembrane region" description="Helical" evidence="1">
    <location>
        <begin position="155"/>
        <end position="176"/>
    </location>
</feature>
<dbReference type="InterPro" id="IPR025495">
    <property type="entry name" value="DUF4386"/>
</dbReference>
<dbReference type="Proteomes" id="UP000502498">
    <property type="component" value="Chromosome"/>
</dbReference>
<accession>A0A7D4UK05</accession>
<evidence type="ECO:0000313" key="2">
    <source>
        <dbReference type="EMBL" id="QKJ20147.1"/>
    </source>
</evidence>
<keyword evidence="1" id="KW-1133">Transmembrane helix</keyword>